<dbReference type="SUPFAM" id="SSF51569">
    <property type="entry name" value="Aldolase"/>
    <property type="match status" value="1"/>
</dbReference>
<gene>
    <name evidence="6" type="ORF">MSMAW_1854</name>
</gene>
<evidence type="ECO:0000259" key="5">
    <source>
        <dbReference type="PROSITE" id="PS50991"/>
    </source>
</evidence>
<comment type="catalytic activity">
    <reaction evidence="3">
        <text>acetyl-CoA + 2-oxoglutarate + H2O = (2R)-homocitrate + CoA + H(+)</text>
        <dbReference type="Rhea" id="RHEA:12929"/>
        <dbReference type="ChEBI" id="CHEBI:15377"/>
        <dbReference type="ChEBI" id="CHEBI:15378"/>
        <dbReference type="ChEBI" id="CHEBI:16810"/>
        <dbReference type="ChEBI" id="CHEBI:57287"/>
        <dbReference type="ChEBI" id="CHEBI:57288"/>
        <dbReference type="ChEBI" id="CHEBI:58884"/>
        <dbReference type="EC" id="2.3.3.14"/>
    </reaction>
    <physiologicalReaction direction="left-to-right" evidence="3">
        <dbReference type="Rhea" id="RHEA:12930"/>
    </physiologicalReaction>
</comment>
<dbReference type="EMBL" id="CP009509">
    <property type="protein sequence ID" value="AKB40845.1"/>
    <property type="molecule type" value="Genomic_DNA"/>
</dbReference>
<dbReference type="InterPro" id="IPR000891">
    <property type="entry name" value="PYR_CT"/>
</dbReference>
<evidence type="ECO:0000256" key="3">
    <source>
        <dbReference type="ARBA" id="ARBA00048363"/>
    </source>
</evidence>
<dbReference type="Pfam" id="PF22617">
    <property type="entry name" value="HCS_D2"/>
    <property type="match status" value="1"/>
</dbReference>
<dbReference type="PATRIC" id="fig|1434117.4.peg.2362"/>
<dbReference type="GO" id="GO:0019752">
    <property type="term" value="P:carboxylic acid metabolic process"/>
    <property type="evidence" value="ECO:0007669"/>
    <property type="project" value="InterPro"/>
</dbReference>
<dbReference type="PROSITE" id="PS50991">
    <property type="entry name" value="PYR_CT"/>
    <property type="match status" value="1"/>
</dbReference>
<sequence length="450" mass="49936">MTFTGVLTSQFLIQASELFFRAVNTNIIKNNHKFLKPKKSRETATMSESEQYSRNTLMDFIDYRPLDIEICDVTLRDGEQTPGVVFSKEQKLAVASELDSMGIEVIEAGFPVVSADEKEIVKEIANQGFNSRICCLSRAVKGDVDAALECDVDIVSIFIAMSDMHLKYKYHRSLEDMLGCAKEAIEYATDHGLKVRFAAEDASRTPVERLKQAFKEVENEYKVQYVSLADTVGILNPTTTNYLVSEIFKSVNTAICIHCHDDLGMATANTLAAAEAGAKQLHTTVNAIGERAGNASLEEVLVALRVQYGIERYDTTKLNSLSEMVSEYSGITPSVNKAVVGKNAFTHESGIHVAAILEEPRTYELFLPEMVGGKRNLVVGKHTGKKALKGIINSIGFCLEREELCALIEKVKVCTEEKHKSISRDQLERLITQVKQEQKPSGSEKEKFSI</sequence>
<dbReference type="InterPro" id="IPR054691">
    <property type="entry name" value="LeuA/HCS_post-cat"/>
</dbReference>
<dbReference type="PROSITE" id="PS00816">
    <property type="entry name" value="AIPM_HOMOCIT_SYNTH_2"/>
    <property type="match status" value="1"/>
</dbReference>
<dbReference type="PROSITE" id="PS00815">
    <property type="entry name" value="AIPM_HOMOCIT_SYNTH_1"/>
    <property type="match status" value="1"/>
</dbReference>
<dbReference type="Gene3D" id="3.20.20.70">
    <property type="entry name" value="Aldolase class I"/>
    <property type="match status" value="1"/>
</dbReference>
<proteinExistence type="inferred from homology"/>
<dbReference type="InterPro" id="IPR002034">
    <property type="entry name" value="AIPM/Hcit_synth_CS"/>
</dbReference>
<dbReference type="HOGENOM" id="CLU_022158_4_2_2"/>
<dbReference type="CDD" id="cd07940">
    <property type="entry name" value="DRE_TIM_IPMS"/>
    <property type="match status" value="1"/>
</dbReference>
<dbReference type="Proteomes" id="UP000033058">
    <property type="component" value="Chromosome"/>
</dbReference>
<evidence type="ECO:0000313" key="6">
    <source>
        <dbReference type="EMBL" id="AKB40845.1"/>
    </source>
</evidence>
<dbReference type="FunFam" id="3.20.20.70:FF:000010">
    <property type="entry name" value="2-isopropylmalate synthase"/>
    <property type="match status" value="1"/>
</dbReference>
<comment type="similarity">
    <text evidence="1 4">Belongs to the alpha-IPM synthase/homocitrate synthase family.</text>
</comment>
<accession>A0A0E3PWE1</accession>
<protein>
    <submittedName>
        <fullName evidence="6">Coenzyme B synthesis from 2-oxoglutarate: steps 1, 6, and 10</fullName>
    </submittedName>
</protein>
<dbReference type="Gene3D" id="1.10.238.260">
    <property type="match status" value="1"/>
</dbReference>
<feature type="domain" description="Pyruvate carboxyltransferase" evidence="5">
    <location>
        <begin position="68"/>
        <end position="319"/>
    </location>
</feature>
<dbReference type="GO" id="GO:0004410">
    <property type="term" value="F:homocitrate synthase activity"/>
    <property type="evidence" value="ECO:0007669"/>
    <property type="project" value="UniProtKB-EC"/>
</dbReference>
<dbReference type="PANTHER" id="PTHR42880:SF1">
    <property type="entry name" value="ISOPROPYLMALATE_HOMOCITRATE_CITRAMALATE SYNTHASE FAMILY PROTEIN"/>
    <property type="match status" value="1"/>
</dbReference>
<organism evidence="6 7">
    <name type="scientific">Methanosarcina mazei WWM610</name>
    <dbReference type="NCBI Taxonomy" id="1434117"/>
    <lineage>
        <taxon>Archaea</taxon>
        <taxon>Methanobacteriati</taxon>
        <taxon>Methanobacteriota</taxon>
        <taxon>Stenosarchaea group</taxon>
        <taxon>Methanomicrobia</taxon>
        <taxon>Methanosarcinales</taxon>
        <taxon>Methanosarcinaceae</taxon>
        <taxon>Methanosarcina</taxon>
    </lineage>
</organism>
<dbReference type="PANTHER" id="PTHR42880">
    <property type="entry name" value="HOMOCITRATE SYNTHASE"/>
    <property type="match status" value="1"/>
</dbReference>
<name>A0A0E3PWE1_METMZ</name>
<keyword evidence="2 4" id="KW-0808">Transferase</keyword>
<evidence type="ECO:0000256" key="1">
    <source>
        <dbReference type="ARBA" id="ARBA00006154"/>
    </source>
</evidence>
<dbReference type="Pfam" id="PF00682">
    <property type="entry name" value="HMGL-like"/>
    <property type="match status" value="1"/>
</dbReference>
<reference evidence="6 7" key="1">
    <citation type="submission" date="2014-07" db="EMBL/GenBank/DDBJ databases">
        <title>Methanogenic archaea and the global carbon cycle.</title>
        <authorList>
            <person name="Henriksen J.R."/>
            <person name="Luke J."/>
            <person name="Reinhart S."/>
            <person name="Benedict M.N."/>
            <person name="Youngblut N.D."/>
            <person name="Metcalf M.E."/>
            <person name="Whitaker R.J."/>
            <person name="Metcalf W.W."/>
        </authorList>
    </citation>
    <scope>NUCLEOTIDE SEQUENCE [LARGE SCALE GENOMIC DNA]</scope>
    <source>
        <strain evidence="6 7">WWM610</strain>
    </source>
</reference>
<evidence type="ECO:0000256" key="4">
    <source>
        <dbReference type="RuleBase" id="RU003523"/>
    </source>
</evidence>
<dbReference type="AlphaFoldDB" id="A0A0E3PWE1"/>
<evidence type="ECO:0000256" key="2">
    <source>
        <dbReference type="ARBA" id="ARBA00022679"/>
    </source>
</evidence>
<dbReference type="InterPro" id="IPR013785">
    <property type="entry name" value="Aldolase_TIM"/>
</dbReference>
<evidence type="ECO:0000313" key="7">
    <source>
        <dbReference type="Proteomes" id="UP000033058"/>
    </source>
</evidence>